<organism evidence="1 2">
    <name type="scientific">Hyphomicrobium sulfonivorans</name>
    <dbReference type="NCBI Taxonomy" id="121290"/>
    <lineage>
        <taxon>Bacteria</taxon>
        <taxon>Pseudomonadati</taxon>
        <taxon>Pseudomonadota</taxon>
        <taxon>Alphaproteobacteria</taxon>
        <taxon>Hyphomicrobiales</taxon>
        <taxon>Hyphomicrobiaceae</taxon>
        <taxon>Hyphomicrobium</taxon>
    </lineage>
</organism>
<gene>
    <name evidence="1" type="ORF">APY04_1107</name>
</gene>
<sequence length="69" mass="7556">MEGRPDFLARDSEPGLARTIVRIVAAGSVKPCAVQSRRRTTLCASALPHPTPQCWHDRSLRLNTATPFA</sequence>
<protein>
    <submittedName>
        <fullName evidence="1">Uncharacterized protein</fullName>
    </submittedName>
</protein>
<dbReference type="PATRIC" id="fig|121290.4.peg.1599"/>
<evidence type="ECO:0000313" key="2">
    <source>
        <dbReference type="Proteomes" id="UP000059074"/>
    </source>
</evidence>
<evidence type="ECO:0000313" key="1">
    <source>
        <dbReference type="EMBL" id="KWT70179.1"/>
    </source>
</evidence>
<reference evidence="1 2" key="1">
    <citation type="submission" date="2015-10" db="EMBL/GenBank/DDBJ databases">
        <title>Transcriptomic analysis of a linuron degrading triple-species bacterial consortium.</title>
        <authorList>
            <person name="Albers P."/>
        </authorList>
    </citation>
    <scope>NUCLEOTIDE SEQUENCE [LARGE SCALE GENOMIC DNA]</scope>
    <source>
        <strain evidence="1 2">WDL6</strain>
    </source>
</reference>
<comment type="caution">
    <text evidence="1">The sequence shown here is derived from an EMBL/GenBank/DDBJ whole genome shotgun (WGS) entry which is preliminary data.</text>
</comment>
<dbReference type="EMBL" id="LMTR01000035">
    <property type="protein sequence ID" value="KWT70179.1"/>
    <property type="molecule type" value="Genomic_DNA"/>
</dbReference>
<accession>A0A109BK44</accession>
<dbReference type="Proteomes" id="UP000059074">
    <property type="component" value="Unassembled WGS sequence"/>
</dbReference>
<name>A0A109BK44_HYPSL</name>
<keyword evidence="2" id="KW-1185">Reference proteome</keyword>
<dbReference type="AlphaFoldDB" id="A0A109BK44"/>
<proteinExistence type="predicted"/>